<dbReference type="Pfam" id="PF01547">
    <property type="entry name" value="SBP_bac_1"/>
    <property type="match status" value="1"/>
</dbReference>
<dbReference type="PROSITE" id="PS51318">
    <property type="entry name" value="TAT"/>
    <property type="match status" value="1"/>
</dbReference>
<accession>A0A220UD70</accession>
<keyword evidence="3" id="KW-1185">Reference proteome</keyword>
<sequence>MTQAKWTGTRRSFIAASAAVAGAGALSACGGGGGGGGDSTTLNVTLANHVWTDLITKKISEFEDDTGITVTVTQLSEDQLVDNYKVKLNAGSKDIDVMMYRPLQVGKLFGQSGYLLDISDKVGDAGDWNWDDFQKGPVELTTYEDQTVGVPIITESEMVYFRKDLLKASGLDVPTTMEELENAAKTIKEDNSGTAGIVMRSQASAAVTQFSGFLYSFGGTWIDDSGNSAIASAEAKEAYAFYGNLLHSYGPDQMSTDMSWPEASAIFAQGNAGFWIDASSLYQNVYDPEKSKIADQVGFTPFPAGPDGSKPYNVAAWALAINGESPNQDNAWKFIQWATSPEMTLEIQKEGVPSARTSVWDDPAGTESYPEELAEAIAKNAENGVGYDRPRVNGVAQAREIVGGPIVAGISGGDSDAAADDANAQFQELLDGEK</sequence>
<dbReference type="AlphaFoldDB" id="A0A220UD70"/>
<dbReference type="PANTHER" id="PTHR43649">
    <property type="entry name" value="ARABINOSE-BINDING PROTEIN-RELATED"/>
    <property type="match status" value="1"/>
</dbReference>
<proteinExistence type="predicted"/>
<dbReference type="InterPro" id="IPR050490">
    <property type="entry name" value="Bact_solute-bd_prot1"/>
</dbReference>
<protein>
    <submittedName>
        <fullName evidence="2">ABC transporter substrate-binding protein</fullName>
    </submittedName>
</protein>
<evidence type="ECO:0000313" key="3">
    <source>
        <dbReference type="Proteomes" id="UP000198398"/>
    </source>
</evidence>
<feature type="chain" id="PRO_5038443304" evidence="1">
    <location>
        <begin position="22"/>
        <end position="434"/>
    </location>
</feature>
<dbReference type="OrthoDB" id="9770625at2"/>
<dbReference type="Proteomes" id="UP000198398">
    <property type="component" value="Chromosome"/>
</dbReference>
<name>A0A220UD70_9MICO</name>
<keyword evidence="1" id="KW-0732">Signal</keyword>
<dbReference type="InterPro" id="IPR006311">
    <property type="entry name" value="TAT_signal"/>
</dbReference>
<evidence type="ECO:0000256" key="1">
    <source>
        <dbReference type="SAM" id="SignalP"/>
    </source>
</evidence>
<reference evidence="3" key="1">
    <citation type="submission" date="2017-07" db="EMBL/GenBank/DDBJ databases">
        <title>Brachybacterium sp. VR2415.</title>
        <authorList>
            <person name="Tak E.J."/>
            <person name="Bae J.-W."/>
        </authorList>
    </citation>
    <scope>NUCLEOTIDE SEQUENCE [LARGE SCALE GENOMIC DNA]</scope>
    <source>
        <strain evidence="3">VR2415</strain>
    </source>
</reference>
<dbReference type="KEGG" id="brv:CFK39_10370"/>
<dbReference type="Gene3D" id="3.40.190.10">
    <property type="entry name" value="Periplasmic binding protein-like II"/>
    <property type="match status" value="2"/>
</dbReference>
<evidence type="ECO:0000313" key="2">
    <source>
        <dbReference type="EMBL" id="ASK66148.1"/>
    </source>
</evidence>
<gene>
    <name evidence="2" type="ORF">CFK39_10370</name>
</gene>
<dbReference type="EMBL" id="CP022316">
    <property type="protein sequence ID" value="ASK66148.1"/>
    <property type="molecule type" value="Genomic_DNA"/>
</dbReference>
<dbReference type="InterPro" id="IPR006059">
    <property type="entry name" value="SBP"/>
</dbReference>
<organism evidence="2 3">
    <name type="scientific">Brachybacterium avium</name>
    <dbReference type="NCBI Taxonomy" id="2017485"/>
    <lineage>
        <taxon>Bacteria</taxon>
        <taxon>Bacillati</taxon>
        <taxon>Actinomycetota</taxon>
        <taxon>Actinomycetes</taxon>
        <taxon>Micrococcales</taxon>
        <taxon>Dermabacteraceae</taxon>
        <taxon>Brachybacterium</taxon>
    </lineage>
</organism>
<dbReference type="PANTHER" id="PTHR43649:SF12">
    <property type="entry name" value="DIACETYLCHITOBIOSE BINDING PROTEIN DASA"/>
    <property type="match status" value="1"/>
</dbReference>
<dbReference type="SUPFAM" id="SSF53850">
    <property type="entry name" value="Periplasmic binding protein-like II"/>
    <property type="match status" value="1"/>
</dbReference>
<feature type="signal peptide" evidence="1">
    <location>
        <begin position="1"/>
        <end position="21"/>
    </location>
</feature>
<dbReference type="RefSeq" id="WP_089065389.1">
    <property type="nucleotide sequence ID" value="NZ_CP022316.1"/>
</dbReference>
<dbReference type="CDD" id="cd13585">
    <property type="entry name" value="PBP2_TMBP_like"/>
    <property type="match status" value="1"/>
</dbReference>
<dbReference type="PROSITE" id="PS51257">
    <property type="entry name" value="PROKAR_LIPOPROTEIN"/>
    <property type="match status" value="1"/>
</dbReference>